<accession>A0A163JDI1</accession>
<dbReference type="AlphaFoldDB" id="A0A163JDI1"/>
<dbReference type="Proteomes" id="UP000078561">
    <property type="component" value="Unassembled WGS sequence"/>
</dbReference>
<gene>
    <name evidence="1" type="primary">ABSGL_04158.1 scaffold 5159</name>
</gene>
<keyword evidence="2" id="KW-1185">Reference proteome</keyword>
<dbReference type="EMBL" id="LT552271">
    <property type="protein sequence ID" value="SAL98604.1"/>
    <property type="molecule type" value="Genomic_DNA"/>
</dbReference>
<sequence>MHMPLDPESKIISHGGKSQAWRRRRGVKCPSSGFWFASENFFLAMTLLDEVICLLNDVPSNLNAMTRTTPLSGTYH</sequence>
<protein>
    <submittedName>
        <fullName evidence="1">Uncharacterized protein</fullName>
    </submittedName>
</protein>
<dbReference type="InParanoid" id="A0A163JDI1"/>
<proteinExistence type="predicted"/>
<evidence type="ECO:0000313" key="1">
    <source>
        <dbReference type="EMBL" id="SAL98604.1"/>
    </source>
</evidence>
<evidence type="ECO:0000313" key="2">
    <source>
        <dbReference type="Proteomes" id="UP000078561"/>
    </source>
</evidence>
<reference evidence="1" key="1">
    <citation type="submission" date="2016-04" db="EMBL/GenBank/DDBJ databases">
        <authorList>
            <person name="Evans L.H."/>
            <person name="Alamgir A."/>
            <person name="Owens N."/>
            <person name="Weber N.D."/>
            <person name="Virtaneva K."/>
            <person name="Barbian K."/>
            <person name="Babar A."/>
            <person name="Rosenke K."/>
        </authorList>
    </citation>
    <scope>NUCLEOTIDE SEQUENCE [LARGE SCALE GENOMIC DNA]</scope>
    <source>
        <strain evidence="1">CBS 101.48</strain>
    </source>
</reference>
<name>A0A163JDI1_ABSGL</name>
<organism evidence="1">
    <name type="scientific">Absidia glauca</name>
    <name type="common">Pin mould</name>
    <dbReference type="NCBI Taxonomy" id="4829"/>
    <lineage>
        <taxon>Eukaryota</taxon>
        <taxon>Fungi</taxon>
        <taxon>Fungi incertae sedis</taxon>
        <taxon>Mucoromycota</taxon>
        <taxon>Mucoromycotina</taxon>
        <taxon>Mucoromycetes</taxon>
        <taxon>Mucorales</taxon>
        <taxon>Cunninghamellaceae</taxon>
        <taxon>Absidia</taxon>
    </lineage>
</organism>